<name>A0AAV9Z4T3_9AGAR</name>
<evidence type="ECO:0000313" key="1">
    <source>
        <dbReference type="EMBL" id="KAK6971610.1"/>
    </source>
</evidence>
<proteinExistence type="predicted"/>
<evidence type="ECO:0000313" key="2">
    <source>
        <dbReference type="Proteomes" id="UP001362999"/>
    </source>
</evidence>
<gene>
    <name evidence="1" type="ORF">R3P38DRAFT_2813661</name>
</gene>
<sequence>MTSSPPLRASPKVVSRIVFRPPQHAEAFIEQSNLTRHTCRVCQQPVKGTDRQIHVGRHILKAICGVPDTSVKFPVSNAYPCGMCGGPTNNGACKVEIKSGKALSTCPSAYSFMVVPASKFHKGRPCTNVPVVCALNCGETH</sequence>
<protein>
    <submittedName>
        <fullName evidence="1">Uncharacterized protein</fullName>
    </submittedName>
</protein>
<accession>A0AAV9Z4T3</accession>
<organism evidence="1 2">
    <name type="scientific">Favolaschia claudopus</name>
    <dbReference type="NCBI Taxonomy" id="2862362"/>
    <lineage>
        <taxon>Eukaryota</taxon>
        <taxon>Fungi</taxon>
        <taxon>Dikarya</taxon>
        <taxon>Basidiomycota</taxon>
        <taxon>Agaricomycotina</taxon>
        <taxon>Agaricomycetes</taxon>
        <taxon>Agaricomycetidae</taxon>
        <taxon>Agaricales</taxon>
        <taxon>Marasmiineae</taxon>
        <taxon>Mycenaceae</taxon>
        <taxon>Favolaschia</taxon>
    </lineage>
</organism>
<dbReference type="Proteomes" id="UP001362999">
    <property type="component" value="Unassembled WGS sequence"/>
</dbReference>
<dbReference type="AlphaFoldDB" id="A0AAV9Z4T3"/>
<dbReference type="EMBL" id="JAWWNJ010000208">
    <property type="protein sequence ID" value="KAK6971610.1"/>
    <property type="molecule type" value="Genomic_DNA"/>
</dbReference>
<reference evidence="1 2" key="1">
    <citation type="journal article" date="2024" name="J Genomics">
        <title>Draft genome sequencing and assembly of Favolaschia claudopus CIRM-BRFM 2984 isolated from oak limbs.</title>
        <authorList>
            <person name="Navarro D."/>
            <person name="Drula E."/>
            <person name="Chaduli D."/>
            <person name="Cazenave R."/>
            <person name="Ahrendt S."/>
            <person name="Wang J."/>
            <person name="Lipzen A."/>
            <person name="Daum C."/>
            <person name="Barry K."/>
            <person name="Grigoriev I.V."/>
            <person name="Favel A."/>
            <person name="Rosso M.N."/>
            <person name="Martin F."/>
        </authorList>
    </citation>
    <scope>NUCLEOTIDE SEQUENCE [LARGE SCALE GENOMIC DNA]</scope>
    <source>
        <strain evidence="1 2">CIRM-BRFM 2984</strain>
    </source>
</reference>
<keyword evidence="2" id="KW-1185">Reference proteome</keyword>
<comment type="caution">
    <text evidence="1">The sequence shown here is derived from an EMBL/GenBank/DDBJ whole genome shotgun (WGS) entry which is preliminary data.</text>
</comment>